<dbReference type="GO" id="GO:0008360">
    <property type="term" value="P:regulation of cell shape"/>
    <property type="evidence" value="ECO:0007669"/>
    <property type="project" value="UniProtKB-UniRule"/>
</dbReference>
<keyword evidence="4 7" id="KW-0133">Cell shape</keyword>
<evidence type="ECO:0000313" key="13">
    <source>
        <dbReference type="Proteomes" id="UP000251571"/>
    </source>
</evidence>
<keyword evidence="3" id="KW-0808">Transferase</keyword>
<evidence type="ECO:0000256" key="5">
    <source>
        <dbReference type="ARBA" id="ARBA00022984"/>
    </source>
</evidence>
<keyword evidence="8" id="KW-0732">Signal</keyword>
<name>A0A2Y9AE50_9RHOB</name>
<comment type="pathway">
    <text evidence="1 7">Cell wall biogenesis; peptidoglycan biosynthesis.</text>
</comment>
<evidence type="ECO:0000256" key="1">
    <source>
        <dbReference type="ARBA" id="ARBA00004752"/>
    </source>
</evidence>
<accession>A0A2Y9AE50</accession>
<dbReference type="AlphaFoldDB" id="A0A2Y9AE50"/>
<dbReference type="GO" id="GO:0009252">
    <property type="term" value="P:peptidoglycan biosynthetic process"/>
    <property type="evidence" value="ECO:0007669"/>
    <property type="project" value="UniProtKB-UniPathway"/>
</dbReference>
<dbReference type="CDD" id="cd16913">
    <property type="entry name" value="YkuD_like"/>
    <property type="match status" value="1"/>
</dbReference>
<dbReference type="PANTHER" id="PTHR41533:SF2">
    <property type="entry name" value="BLR7131 PROTEIN"/>
    <property type="match status" value="1"/>
</dbReference>
<feature type="active site" description="Proton donor/acceptor" evidence="7">
    <location>
        <position position="143"/>
    </location>
</feature>
<evidence type="ECO:0000256" key="7">
    <source>
        <dbReference type="PROSITE-ProRule" id="PRU01373"/>
    </source>
</evidence>
<evidence type="ECO:0000256" key="6">
    <source>
        <dbReference type="ARBA" id="ARBA00023316"/>
    </source>
</evidence>
<dbReference type="Gene3D" id="2.40.440.10">
    <property type="entry name" value="L,D-transpeptidase catalytic domain-like"/>
    <property type="match status" value="1"/>
</dbReference>
<dbReference type="GO" id="GO:0004180">
    <property type="term" value="F:carboxypeptidase activity"/>
    <property type="evidence" value="ECO:0007669"/>
    <property type="project" value="UniProtKB-ARBA"/>
</dbReference>
<dbReference type="PROSITE" id="PS52029">
    <property type="entry name" value="LD_TPASE"/>
    <property type="match status" value="1"/>
</dbReference>
<dbReference type="SUPFAM" id="SSF141523">
    <property type="entry name" value="L,D-transpeptidase catalytic domain-like"/>
    <property type="match status" value="1"/>
</dbReference>
<dbReference type="InterPro" id="IPR052905">
    <property type="entry name" value="LD-transpeptidase_YkuD-like"/>
</dbReference>
<feature type="chain" id="PRO_5033338188" evidence="8">
    <location>
        <begin position="26"/>
        <end position="243"/>
    </location>
</feature>
<evidence type="ECO:0000256" key="4">
    <source>
        <dbReference type="ARBA" id="ARBA00022960"/>
    </source>
</evidence>
<feature type="domain" description="L,D-TPase catalytic" evidence="9">
    <location>
        <begin position="52"/>
        <end position="186"/>
    </location>
</feature>
<evidence type="ECO:0000256" key="8">
    <source>
        <dbReference type="SAM" id="SignalP"/>
    </source>
</evidence>
<dbReference type="RefSeq" id="WP_170125318.1">
    <property type="nucleotide sequence ID" value="NZ_QGDJ01000002.1"/>
</dbReference>
<dbReference type="GO" id="GO:0071555">
    <property type="term" value="P:cell wall organization"/>
    <property type="evidence" value="ECO:0007669"/>
    <property type="project" value="UniProtKB-UniRule"/>
</dbReference>
<dbReference type="Proteomes" id="UP000245839">
    <property type="component" value="Unassembled WGS sequence"/>
</dbReference>
<comment type="similarity">
    <text evidence="2">Belongs to the YkuD family.</text>
</comment>
<dbReference type="InterPro" id="IPR005490">
    <property type="entry name" value="LD_TPept_cat_dom"/>
</dbReference>
<keyword evidence="5 7" id="KW-0573">Peptidoglycan synthesis</keyword>
<proteinExistence type="inferred from homology"/>
<protein>
    <submittedName>
        <fullName evidence="11">L,D-transpeptidase catalytic domain</fullName>
    </submittedName>
    <submittedName>
        <fullName evidence="10">L,D-transpeptidase-like protein</fullName>
    </submittedName>
</protein>
<evidence type="ECO:0000256" key="2">
    <source>
        <dbReference type="ARBA" id="ARBA00005992"/>
    </source>
</evidence>
<dbReference type="EMBL" id="UETC01000002">
    <property type="protein sequence ID" value="SSA41538.1"/>
    <property type="molecule type" value="Genomic_DNA"/>
</dbReference>
<evidence type="ECO:0000259" key="9">
    <source>
        <dbReference type="PROSITE" id="PS52029"/>
    </source>
</evidence>
<evidence type="ECO:0000313" key="10">
    <source>
        <dbReference type="EMBL" id="PWJ21128.1"/>
    </source>
</evidence>
<feature type="signal peptide" evidence="8">
    <location>
        <begin position="1"/>
        <end position="25"/>
    </location>
</feature>
<dbReference type="Pfam" id="PF03734">
    <property type="entry name" value="YkuD"/>
    <property type="match status" value="1"/>
</dbReference>
<feature type="active site" description="Nucleophile" evidence="7">
    <location>
        <position position="162"/>
    </location>
</feature>
<sequence>MSRSRRVIFALAACLLAVSAPPGPAEPLRQDATFQALLDAHDIPLVLPERGKAIVVNIPAFEMIAFEDAVPVLRSRVIVGTPWHRTPRLETYATVVRFRPTWRPTPSMVASGEYPNRIWPAGPNNPLGLAAVRLQPGLLVYLHDTNRPELFEKEVRALSHGCVRVEAWDRLIAWLLDWPLAEVHRLAQGGRTTDVPTEPVPVVLAYLRRFPDETGTVVEHPDIYGLSPSAKLEEAGCLEVDSG</sequence>
<dbReference type="InterPro" id="IPR038063">
    <property type="entry name" value="Transpep_catalytic_dom"/>
</dbReference>
<keyword evidence="6 7" id="KW-0961">Cell wall biogenesis/degradation</keyword>
<evidence type="ECO:0000256" key="3">
    <source>
        <dbReference type="ARBA" id="ARBA00022679"/>
    </source>
</evidence>
<dbReference type="GO" id="GO:0016740">
    <property type="term" value="F:transferase activity"/>
    <property type="evidence" value="ECO:0007669"/>
    <property type="project" value="UniProtKB-KW"/>
</dbReference>
<dbReference type="PANTHER" id="PTHR41533">
    <property type="entry name" value="L,D-TRANSPEPTIDASE HI_1667-RELATED"/>
    <property type="match status" value="1"/>
</dbReference>
<dbReference type="UniPathway" id="UPA00219"/>
<organism evidence="11 13">
    <name type="scientific">Jannaschia seohaensis</name>
    <dbReference type="NCBI Taxonomy" id="475081"/>
    <lineage>
        <taxon>Bacteria</taxon>
        <taxon>Pseudomonadati</taxon>
        <taxon>Pseudomonadota</taxon>
        <taxon>Alphaproteobacteria</taxon>
        <taxon>Rhodobacterales</taxon>
        <taxon>Roseobacteraceae</taxon>
        <taxon>Jannaschia</taxon>
    </lineage>
</organism>
<gene>
    <name evidence="10" type="ORF">BCF38_102378</name>
    <name evidence="11" type="ORF">SAMN05421539_102378</name>
</gene>
<reference evidence="11 13" key="1">
    <citation type="submission" date="2016-10" db="EMBL/GenBank/DDBJ databases">
        <authorList>
            <person name="Cai Z."/>
        </authorList>
    </citation>
    <scope>NUCLEOTIDE SEQUENCE [LARGE SCALE GENOMIC DNA]</scope>
    <source>
        <strain evidence="11 13">DSM 25227</strain>
    </source>
</reference>
<keyword evidence="12" id="KW-1185">Reference proteome</keyword>
<dbReference type="Proteomes" id="UP000251571">
    <property type="component" value="Unassembled WGS sequence"/>
</dbReference>
<dbReference type="EMBL" id="QGDJ01000002">
    <property type="protein sequence ID" value="PWJ21128.1"/>
    <property type="molecule type" value="Genomic_DNA"/>
</dbReference>
<evidence type="ECO:0000313" key="12">
    <source>
        <dbReference type="Proteomes" id="UP000245839"/>
    </source>
</evidence>
<evidence type="ECO:0000313" key="11">
    <source>
        <dbReference type="EMBL" id="SSA41538.1"/>
    </source>
</evidence>
<reference evidence="10 12" key="2">
    <citation type="submission" date="2018-03" db="EMBL/GenBank/DDBJ databases">
        <title>Genomic Encyclopedia of Archaeal and Bacterial Type Strains, Phase II (KMG-II): from individual species to whole genera.</title>
        <authorList>
            <person name="Goeker M."/>
        </authorList>
    </citation>
    <scope>NUCLEOTIDE SEQUENCE [LARGE SCALE GENOMIC DNA]</scope>
    <source>
        <strain evidence="10 12">DSM 25227</strain>
    </source>
</reference>